<dbReference type="Proteomes" id="UP000076798">
    <property type="component" value="Unassembled WGS sequence"/>
</dbReference>
<accession>A0A165XDU0</accession>
<name>A0A165XDU0_9AGAM</name>
<feature type="compositionally biased region" description="Basic and acidic residues" evidence="1">
    <location>
        <begin position="226"/>
        <end position="235"/>
    </location>
</feature>
<feature type="region of interest" description="Disordered" evidence="1">
    <location>
        <begin position="1"/>
        <end position="43"/>
    </location>
</feature>
<dbReference type="AlphaFoldDB" id="A0A165XDU0"/>
<sequence>MPSTQAGAVPPTGTGVASSTAVPLPPVPPSTSRVEVEGRGKWSPPQGQTHCGICLSCYTPGIEVALHRSVFHGPSFGGHVPSITCLFPNCGQVRQGPWLDICAAQVYHFYFEHTDELNRVCEIGHSIDTGNIAIIPHCLPRPANPNAWLLPPKLTSTDTKSEAMTIFPNSARRLQFQINDKTLTVFEDVERAFSELDMVPTAPVNWGEDRWLSQLVSRPSLLALPERERERERGELPPASANRKIPIKASTSSVQIRRQRSFATPSPTSPLTRRTLGSSTNLRTLRNAKTSGRQDLASEMTTTHEIVNGRVMIRVRRRRVIYDEMEVDLTDRVRESLGVDSEALRSRATSFEGVELRPEGIVHRM</sequence>
<organism evidence="2 3">
    <name type="scientific">Sistotremastrum suecicum HHB10207 ss-3</name>
    <dbReference type="NCBI Taxonomy" id="1314776"/>
    <lineage>
        <taxon>Eukaryota</taxon>
        <taxon>Fungi</taxon>
        <taxon>Dikarya</taxon>
        <taxon>Basidiomycota</taxon>
        <taxon>Agaricomycotina</taxon>
        <taxon>Agaricomycetes</taxon>
        <taxon>Sistotremastrales</taxon>
        <taxon>Sistotremastraceae</taxon>
        <taxon>Sistotremastrum</taxon>
    </lineage>
</organism>
<reference evidence="2 3" key="1">
    <citation type="journal article" date="2016" name="Mol. Biol. Evol.">
        <title>Comparative Genomics of Early-Diverging Mushroom-Forming Fungi Provides Insights into the Origins of Lignocellulose Decay Capabilities.</title>
        <authorList>
            <person name="Nagy L.G."/>
            <person name="Riley R."/>
            <person name="Tritt A."/>
            <person name="Adam C."/>
            <person name="Daum C."/>
            <person name="Floudas D."/>
            <person name="Sun H."/>
            <person name="Yadav J.S."/>
            <person name="Pangilinan J."/>
            <person name="Larsson K.H."/>
            <person name="Matsuura K."/>
            <person name="Barry K."/>
            <person name="Labutti K."/>
            <person name="Kuo R."/>
            <person name="Ohm R.A."/>
            <person name="Bhattacharya S.S."/>
            <person name="Shirouzu T."/>
            <person name="Yoshinaga Y."/>
            <person name="Martin F.M."/>
            <person name="Grigoriev I.V."/>
            <person name="Hibbett D.S."/>
        </authorList>
    </citation>
    <scope>NUCLEOTIDE SEQUENCE [LARGE SCALE GENOMIC DNA]</scope>
    <source>
        <strain evidence="2 3">HHB10207 ss-3</strain>
    </source>
</reference>
<proteinExistence type="predicted"/>
<gene>
    <name evidence="2" type="ORF">SISSUDRAFT_1037967</name>
</gene>
<dbReference type="EMBL" id="KV428388">
    <property type="protein sequence ID" value="KZT32097.1"/>
    <property type="molecule type" value="Genomic_DNA"/>
</dbReference>
<feature type="compositionally biased region" description="Low complexity" evidence="1">
    <location>
        <begin position="264"/>
        <end position="276"/>
    </location>
</feature>
<evidence type="ECO:0000313" key="2">
    <source>
        <dbReference type="EMBL" id="KZT32097.1"/>
    </source>
</evidence>
<feature type="region of interest" description="Disordered" evidence="1">
    <location>
        <begin position="226"/>
        <end position="278"/>
    </location>
</feature>
<evidence type="ECO:0000256" key="1">
    <source>
        <dbReference type="SAM" id="MobiDB-lite"/>
    </source>
</evidence>
<protein>
    <submittedName>
        <fullName evidence="2">Uncharacterized protein</fullName>
    </submittedName>
</protein>
<keyword evidence="3" id="KW-1185">Reference proteome</keyword>
<evidence type="ECO:0000313" key="3">
    <source>
        <dbReference type="Proteomes" id="UP000076798"/>
    </source>
</evidence>